<evidence type="ECO:0000313" key="15">
    <source>
        <dbReference type="EMBL" id="PXW97420.1"/>
    </source>
</evidence>
<dbReference type="GO" id="GO:0006281">
    <property type="term" value="P:DNA repair"/>
    <property type="evidence" value="ECO:0007669"/>
    <property type="project" value="UniProtKB-KW"/>
</dbReference>
<dbReference type="SUPFAM" id="SSF46689">
    <property type="entry name" value="Homeodomain-like"/>
    <property type="match status" value="1"/>
</dbReference>
<reference evidence="15 16" key="1">
    <citation type="submission" date="2018-05" db="EMBL/GenBank/DDBJ databases">
        <title>Genomic Encyclopedia of Type Strains, Phase IV (KMG-IV): sequencing the most valuable type-strain genomes for metagenomic binning, comparative biology and taxonomic classification.</title>
        <authorList>
            <person name="Goeker M."/>
        </authorList>
    </citation>
    <scope>NUCLEOTIDE SEQUENCE [LARGE SCALE GENOMIC DNA]</scope>
    <source>
        <strain evidence="15 16">DSM 566</strain>
    </source>
</reference>
<dbReference type="NCBIfam" id="NF011964">
    <property type="entry name" value="PRK15435.1"/>
    <property type="match status" value="1"/>
</dbReference>
<gene>
    <name evidence="15" type="ORF">C7444_10421</name>
</gene>
<dbReference type="InterPro" id="IPR036631">
    <property type="entry name" value="MGMT_N_sf"/>
</dbReference>
<dbReference type="PANTHER" id="PTHR10815">
    <property type="entry name" value="METHYLATED-DNA--PROTEIN-CYSTEINE METHYLTRANSFERASE"/>
    <property type="match status" value="1"/>
</dbReference>
<dbReference type="InterPro" id="IPR004026">
    <property type="entry name" value="Ada_DNA_repair_Zn-bd"/>
</dbReference>
<evidence type="ECO:0000313" key="16">
    <source>
        <dbReference type="Proteomes" id="UP000247811"/>
    </source>
</evidence>
<dbReference type="SUPFAM" id="SSF53155">
    <property type="entry name" value="Methylated DNA-protein cysteine methyltransferase domain"/>
    <property type="match status" value="1"/>
</dbReference>
<dbReference type="PROSITE" id="PS00374">
    <property type="entry name" value="MGMT"/>
    <property type="match status" value="1"/>
</dbReference>
<dbReference type="GO" id="GO:0003700">
    <property type="term" value="F:DNA-binding transcription factor activity"/>
    <property type="evidence" value="ECO:0007669"/>
    <property type="project" value="InterPro"/>
</dbReference>
<keyword evidence="11" id="KW-0234">DNA repair</keyword>
<dbReference type="InterPro" id="IPR009057">
    <property type="entry name" value="Homeodomain-like_sf"/>
</dbReference>
<dbReference type="InterPro" id="IPR035451">
    <property type="entry name" value="Ada-like_dom_sf"/>
</dbReference>
<evidence type="ECO:0000256" key="6">
    <source>
        <dbReference type="ARBA" id="ARBA00022679"/>
    </source>
</evidence>
<dbReference type="AlphaFoldDB" id="A0A318H259"/>
<evidence type="ECO:0000256" key="12">
    <source>
        <dbReference type="ARBA" id="ARBA00049348"/>
    </source>
</evidence>
<dbReference type="Gene3D" id="3.30.160.70">
    <property type="entry name" value="Methylated DNA-protein cysteine methyltransferase domain"/>
    <property type="match status" value="1"/>
</dbReference>
<evidence type="ECO:0000256" key="7">
    <source>
        <dbReference type="ARBA" id="ARBA00022763"/>
    </source>
</evidence>
<protein>
    <recommendedName>
        <fullName evidence="4">methylated-DNA--[protein]-cysteine S-methyltransferase</fullName>
        <ecNumber evidence="4">2.1.1.63</ecNumber>
    </recommendedName>
</protein>
<keyword evidence="7" id="KW-0227">DNA damage</keyword>
<dbReference type="InterPro" id="IPR018060">
    <property type="entry name" value="HTH_AraC"/>
</dbReference>
<dbReference type="EC" id="2.1.1.63" evidence="4"/>
<dbReference type="PROSITE" id="PS01124">
    <property type="entry name" value="HTH_ARAC_FAMILY_2"/>
    <property type="match status" value="1"/>
</dbReference>
<dbReference type="InterPro" id="IPR036217">
    <property type="entry name" value="MethylDNA_cys_MeTrfase_DNAb"/>
</dbReference>
<keyword evidence="16" id="KW-1185">Reference proteome</keyword>
<dbReference type="GO" id="GO:0008270">
    <property type="term" value="F:zinc ion binding"/>
    <property type="evidence" value="ECO:0007669"/>
    <property type="project" value="InterPro"/>
</dbReference>
<evidence type="ECO:0000256" key="3">
    <source>
        <dbReference type="ARBA" id="ARBA00008711"/>
    </source>
</evidence>
<evidence type="ECO:0000256" key="11">
    <source>
        <dbReference type="ARBA" id="ARBA00023204"/>
    </source>
</evidence>
<keyword evidence="6 15" id="KW-0808">Transferase</keyword>
<dbReference type="FunFam" id="1.10.10.10:FF:000214">
    <property type="entry name" value="Methylated-DNA--protein-cysteine methyltransferase"/>
    <property type="match status" value="1"/>
</dbReference>
<feature type="region of interest" description="Disordered" evidence="13">
    <location>
        <begin position="361"/>
        <end position="393"/>
    </location>
</feature>
<proteinExistence type="inferred from homology"/>
<dbReference type="Pfam" id="PF01035">
    <property type="entry name" value="DNA_binding_1"/>
    <property type="match status" value="1"/>
</dbReference>
<dbReference type="Pfam" id="PF12833">
    <property type="entry name" value="HTH_18"/>
    <property type="match status" value="1"/>
</dbReference>
<dbReference type="NCBIfam" id="TIGR00589">
    <property type="entry name" value="ogt"/>
    <property type="match status" value="1"/>
</dbReference>
<dbReference type="EMBL" id="QJJS01000004">
    <property type="protein sequence ID" value="PXW97420.1"/>
    <property type="molecule type" value="Genomic_DNA"/>
</dbReference>
<evidence type="ECO:0000256" key="4">
    <source>
        <dbReference type="ARBA" id="ARBA00011918"/>
    </source>
</evidence>
<feature type="domain" description="HTH araC/xylS-type" evidence="14">
    <location>
        <begin position="109"/>
        <end position="195"/>
    </location>
</feature>
<dbReference type="CDD" id="cd06445">
    <property type="entry name" value="ATase"/>
    <property type="match status" value="1"/>
</dbReference>
<dbReference type="Gene3D" id="1.10.10.60">
    <property type="entry name" value="Homeodomain-like"/>
    <property type="match status" value="1"/>
</dbReference>
<dbReference type="OrthoDB" id="9802228at2"/>
<dbReference type="InterPro" id="IPR001497">
    <property type="entry name" value="MethylDNA_cys_MeTrfase_AS"/>
</dbReference>
<dbReference type="InterPro" id="IPR014048">
    <property type="entry name" value="MethylDNA_cys_MeTrfase_DNA-bd"/>
</dbReference>
<dbReference type="Pfam" id="PF02805">
    <property type="entry name" value="Ada_Zn_binding"/>
    <property type="match status" value="1"/>
</dbReference>
<evidence type="ECO:0000256" key="5">
    <source>
        <dbReference type="ARBA" id="ARBA00022603"/>
    </source>
</evidence>
<dbReference type="SUPFAM" id="SSF46767">
    <property type="entry name" value="Methylated DNA-protein cysteine methyltransferase, C-terminal domain"/>
    <property type="match status" value="1"/>
</dbReference>
<comment type="similarity">
    <text evidence="3">Belongs to the MGMT family.</text>
</comment>
<dbReference type="InterPro" id="IPR036388">
    <property type="entry name" value="WH-like_DNA-bd_sf"/>
</dbReference>
<comment type="catalytic activity">
    <reaction evidence="1">
        <text>a 4-O-methyl-thymidine in DNA + L-cysteinyl-[protein] = a thymidine in DNA + S-methyl-L-cysteinyl-[protein]</text>
        <dbReference type="Rhea" id="RHEA:53428"/>
        <dbReference type="Rhea" id="RHEA-COMP:10131"/>
        <dbReference type="Rhea" id="RHEA-COMP:10132"/>
        <dbReference type="Rhea" id="RHEA-COMP:13555"/>
        <dbReference type="Rhea" id="RHEA-COMP:13556"/>
        <dbReference type="ChEBI" id="CHEBI:29950"/>
        <dbReference type="ChEBI" id="CHEBI:82612"/>
        <dbReference type="ChEBI" id="CHEBI:137386"/>
        <dbReference type="ChEBI" id="CHEBI:137387"/>
        <dbReference type="EC" id="2.1.1.63"/>
    </reaction>
</comment>
<dbReference type="PANTHER" id="PTHR10815:SF14">
    <property type="entry name" value="BIFUNCTIONAL TRANSCRIPTIONAL ACTIVATOR_DNA REPAIR ENZYME ADA"/>
    <property type="match status" value="1"/>
</dbReference>
<evidence type="ECO:0000256" key="1">
    <source>
        <dbReference type="ARBA" id="ARBA00001286"/>
    </source>
</evidence>
<dbReference type="GO" id="GO:0003908">
    <property type="term" value="F:methylated-DNA-[protein]-cysteine S-methyltransferase activity"/>
    <property type="evidence" value="ECO:0007669"/>
    <property type="project" value="UniProtKB-EC"/>
</dbReference>
<keyword evidence="5 15" id="KW-0489">Methyltransferase</keyword>
<dbReference type="Gene3D" id="3.40.10.10">
    <property type="entry name" value="DNA Methylphosphotriester Repair Domain"/>
    <property type="match status" value="1"/>
</dbReference>
<evidence type="ECO:0000256" key="9">
    <source>
        <dbReference type="ARBA" id="ARBA00023159"/>
    </source>
</evidence>
<dbReference type="SMART" id="SM00342">
    <property type="entry name" value="HTH_ARAC"/>
    <property type="match status" value="1"/>
</dbReference>
<dbReference type="RefSeq" id="WP_110399825.1">
    <property type="nucleotide sequence ID" value="NZ_QJJS01000004.1"/>
</dbReference>
<feature type="compositionally biased region" description="Low complexity" evidence="13">
    <location>
        <begin position="363"/>
        <end position="378"/>
    </location>
</feature>
<name>A0A318H259_9BURK</name>
<comment type="catalytic activity">
    <reaction evidence="12">
        <text>a 6-O-methyl-2'-deoxyguanosine in DNA + L-cysteinyl-[protein] = S-methyl-L-cysteinyl-[protein] + a 2'-deoxyguanosine in DNA</text>
        <dbReference type="Rhea" id="RHEA:24000"/>
        <dbReference type="Rhea" id="RHEA-COMP:10131"/>
        <dbReference type="Rhea" id="RHEA-COMP:10132"/>
        <dbReference type="Rhea" id="RHEA-COMP:11367"/>
        <dbReference type="Rhea" id="RHEA-COMP:11368"/>
        <dbReference type="ChEBI" id="CHEBI:29950"/>
        <dbReference type="ChEBI" id="CHEBI:82612"/>
        <dbReference type="ChEBI" id="CHEBI:85445"/>
        <dbReference type="ChEBI" id="CHEBI:85448"/>
        <dbReference type="EC" id="2.1.1.63"/>
    </reaction>
</comment>
<keyword evidence="9" id="KW-0010">Activator</keyword>
<feature type="region of interest" description="Disordered" evidence="13">
    <location>
        <begin position="1"/>
        <end position="23"/>
    </location>
</feature>
<keyword evidence="8" id="KW-0805">Transcription regulation</keyword>
<accession>A0A318H259</accession>
<keyword evidence="10" id="KW-0804">Transcription</keyword>
<comment type="caution">
    <text evidence="15">The sequence shown here is derived from an EMBL/GenBank/DDBJ whole genome shotgun (WGS) entry which is preliminary data.</text>
</comment>
<dbReference type="SUPFAM" id="SSF57884">
    <property type="entry name" value="Ada DNA repair protein, N-terminal domain (N-Ada 10)"/>
    <property type="match status" value="1"/>
</dbReference>
<dbReference type="InterPro" id="IPR016221">
    <property type="entry name" value="Bifunct_regulatory_prot_Ada"/>
</dbReference>
<dbReference type="Proteomes" id="UP000247811">
    <property type="component" value="Unassembled WGS sequence"/>
</dbReference>
<evidence type="ECO:0000259" key="14">
    <source>
        <dbReference type="PROSITE" id="PS01124"/>
    </source>
</evidence>
<dbReference type="GO" id="GO:0032259">
    <property type="term" value="P:methylation"/>
    <property type="evidence" value="ECO:0007669"/>
    <property type="project" value="UniProtKB-KW"/>
</dbReference>
<dbReference type="Gene3D" id="1.10.10.10">
    <property type="entry name" value="Winged helix-like DNA-binding domain superfamily/Winged helix DNA-binding domain"/>
    <property type="match status" value="1"/>
</dbReference>
<sequence>MRSTPPSSAPSPAPPDGAGDDPRWLAVQARDASADGRFVYAVRTTGVYARPGSAARLPRPENVEFFDTAQAAEAAGYRASQRHAADPAALAARHAVLVAAACRRIEAAQQALPLARLADLAGMSAFHFHRVFKAVTGLTPKAYASAWQARRLRQQLDGQASVTTAMNEAGFGSSSRLHEAADRMLGMRPSDYRAGGSRADIRFAVGECSLGAILVARSERGVCAILLGDDPEALVRQLQDRFSNARLIGADAGFEQWVAQVVALVEAPALGLDLPLDVRGTAFQERVWRALRQVPAGTTVSYAELAQRIGAPGSARAVAQACAANALAVAIPCHRVVRRDGGLSGYRWGVKRKRELLAREAGEPPGVAGAPPAAGPEEVLPDARQAAAGGDPS</sequence>
<comment type="cofactor">
    <cofactor evidence="2">
        <name>Zn(2+)</name>
        <dbReference type="ChEBI" id="CHEBI:29105"/>
    </cofactor>
</comment>
<evidence type="ECO:0000256" key="2">
    <source>
        <dbReference type="ARBA" id="ARBA00001947"/>
    </source>
</evidence>
<organism evidence="15 16">
    <name type="scientific">Sphaerotilus hippei</name>
    <dbReference type="NCBI Taxonomy" id="744406"/>
    <lineage>
        <taxon>Bacteria</taxon>
        <taxon>Pseudomonadati</taxon>
        <taxon>Pseudomonadota</taxon>
        <taxon>Betaproteobacteria</taxon>
        <taxon>Burkholderiales</taxon>
        <taxon>Sphaerotilaceae</taxon>
        <taxon>Sphaerotilus</taxon>
    </lineage>
</organism>
<evidence type="ECO:0000256" key="13">
    <source>
        <dbReference type="SAM" id="MobiDB-lite"/>
    </source>
</evidence>
<dbReference type="PIRSF" id="PIRSF000409">
    <property type="entry name" value="Ada"/>
    <property type="match status" value="1"/>
</dbReference>
<evidence type="ECO:0000256" key="10">
    <source>
        <dbReference type="ARBA" id="ARBA00023163"/>
    </source>
</evidence>
<evidence type="ECO:0000256" key="8">
    <source>
        <dbReference type="ARBA" id="ARBA00023015"/>
    </source>
</evidence>
<dbReference type="GO" id="GO:0043565">
    <property type="term" value="F:sequence-specific DNA binding"/>
    <property type="evidence" value="ECO:0007669"/>
    <property type="project" value="InterPro"/>
</dbReference>